<accession>A0A6P8H134</accession>
<organism evidence="3 4">
    <name type="scientific">Actinia tenebrosa</name>
    <name type="common">Australian red waratah sea anemone</name>
    <dbReference type="NCBI Taxonomy" id="6105"/>
    <lineage>
        <taxon>Eukaryota</taxon>
        <taxon>Metazoa</taxon>
        <taxon>Cnidaria</taxon>
        <taxon>Anthozoa</taxon>
        <taxon>Hexacorallia</taxon>
        <taxon>Actiniaria</taxon>
        <taxon>Actiniidae</taxon>
        <taxon>Actinia</taxon>
    </lineage>
</organism>
<keyword evidence="2" id="KW-0812">Transmembrane</keyword>
<evidence type="ECO:0000313" key="4">
    <source>
        <dbReference type="RefSeq" id="XP_031550114.1"/>
    </source>
</evidence>
<keyword evidence="2" id="KW-1133">Transmembrane helix</keyword>
<reference evidence="4" key="1">
    <citation type="submission" date="2025-08" db="UniProtKB">
        <authorList>
            <consortium name="RefSeq"/>
        </authorList>
    </citation>
    <scope>IDENTIFICATION</scope>
    <source>
        <tissue evidence="4">Tentacle</tissue>
    </source>
</reference>
<feature type="region of interest" description="Disordered" evidence="1">
    <location>
        <begin position="1"/>
        <end position="39"/>
    </location>
</feature>
<evidence type="ECO:0000313" key="3">
    <source>
        <dbReference type="Proteomes" id="UP000515163"/>
    </source>
</evidence>
<feature type="compositionally biased region" description="Polar residues" evidence="1">
    <location>
        <begin position="9"/>
        <end position="18"/>
    </location>
</feature>
<gene>
    <name evidence="4" type="primary">LOC116287568</name>
</gene>
<dbReference type="GeneID" id="116287568"/>
<name>A0A6P8H134_ACTTE</name>
<evidence type="ECO:0000256" key="2">
    <source>
        <dbReference type="SAM" id="Phobius"/>
    </source>
</evidence>
<feature type="transmembrane region" description="Helical" evidence="2">
    <location>
        <begin position="112"/>
        <end position="133"/>
    </location>
</feature>
<sequence length="254" mass="28049">MAEKEGKNDASNQNQSDQICGEETIADKSTQATVNEDTDPEPTILVEEIEFGNIRFGGNAYRDTYRNGNFGVKRGRVNFTRARIWSSAHLFSAGAVALISTLCIANGDEADLFVLPFLSAFFGILTFCGGVYLSLSPTTVGRPLFVLLLVRMFALLECMVVLLSIIYTIIVASDRGNPRNGALVVSLVVDWITALAWLFHWWKYCVCCQCLKSCCIFEPGEPLAPGVPDPPTGLLRECVYVLWMAICRSDWTLV</sequence>
<evidence type="ECO:0000256" key="1">
    <source>
        <dbReference type="SAM" id="MobiDB-lite"/>
    </source>
</evidence>
<feature type="transmembrane region" description="Helical" evidence="2">
    <location>
        <begin position="145"/>
        <end position="170"/>
    </location>
</feature>
<feature type="transmembrane region" description="Helical" evidence="2">
    <location>
        <begin position="84"/>
        <end position="105"/>
    </location>
</feature>
<protein>
    <submittedName>
        <fullName evidence="4">Uncharacterized protein LOC116287568 isoform X2</fullName>
    </submittedName>
</protein>
<keyword evidence="3" id="KW-1185">Reference proteome</keyword>
<feature type="transmembrane region" description="Helical" evidence="2">
    <location>
        <begin position="182"/>
        <end position="202"/>
    </location>
</feature>
<dbReference type="RefSeq" id="XP_031550114.1">
    <property type="nucleotide sequence ID" value="XM_031694254.1"/>
</dbReference>
<keyword evidence="2" id="KW-0472">Membrane</keyword>
<dbReference type="Proteomes" id="UP000515163">
    <property type="component" value="Unplaced"/>
</dbReference>
<dbReference type="AlphaFoldDB" id="A0A6P8H134"/>
<proteinExistence type="predicted"/>
<dbReference type="OrthoDB" id="10307034at2759"/>